<dbReference type="Proteomes" id="UP000192247">
    <property type="component" value="Unassembled WGS sequence"/>
</dbReference>
<keyword evidence="5" id="KW-1185">Reference proteome</keyword>
<dbReference type="PANTHER" id="PTHR13129:SF4">
    <property type="entry name" value="DDB1- AND CUL4-ASSOCIATED FACTOR 1"/>
    <property type="match status" value="1"/>
</dbReference>
<gene>
    <name evidence="4" type="ORF">BIW11_13361</name>
</gene>
<dbReference type="STRING" id="418985.A0A1V9X2S1"/>
<reference evidence="4 5" key="1">
    <citation type="journal article" date="2017" name="Gigascience">
        <title>Draft genome of the honey bee ectoparasitic mite, Tropilaelaps mercedesae, is shaped by the parasitic life history.</title>
        <authorList>
            <person name="Dong X."/>
            <person name="Armstrong S.D."/>
            <person name="Xia D."/>
            <person name="Makepeace B.L."/>
            <person name="Darby A.C."/>
            <person name="Kadowaki T."/>
        </authorList>
    </citation>
    <scope>NUCLEOTIDE SEQUENCE [LARGE SCALE GENOMIC DNA]</scope>
    <source>
        <strain evidence="4">Wuxi-XJTLU</strain>
    </source>
</reference>
<comment type="subcellular location">
    <subcellularLocation>
        <location evidence="1">Nucleus</location>
    </subcellularLocation>
</comment>
<dbReference type="GO" id="GO:0080008">
    <property type="term" value="C:Cul4-RING E3 ubiquitin ligase complex"/>
    <property type="evidence" value="ECO:0007669"/>
    <property type="project" value="TreeGrafter"/>
</dbReference>
<feature type="compositionally biased region" description="Gly residues" evidence="3">
    <location>
        <begin position="1"/>
        <end position="21"/>
    </location>
</feature>
<dbReference type="InParanoid" id="A0A1V9X2S1"/>
<evidence type="ECO:0000313" key="5">
    <source>
        <dbReference type="Proteomes" id="UP000192247"/>
    </source>
</evidence>
<name>A0A1V9X2S1_9ACAR</name>
<feature type="region of interest" description="Disordered" evidence="3">
    <location>
        <begin position="1"/>
        <end position="29"/>
    </location>
</feature>
<dbReference type="OrthoDB" id="27563at2759"/>
<evidence type="ECO:0000256" key="2">
    <source>
        <dbReference type="ARBA" id="ARBA00023242"/>
    </source>
</evidence>
<evidence type="ECO:0000256" key="1">
    <source>
        <dbReference type="ARBA" id="ARBA00004123"/>
    </source>
</evidence>
<proteinExistence type="predicted"/>
<evidence type="ECO:0000313" key="4">
    <source>
        <dbReference type="EMBL" id="OQR67698.1"/>
    </source>
</evidence>
<comment type="caution">
    <text evidence="4">The sequence shown here is derived from an EMBL/GenBank/DDBJ whole genome shotgun (WGS) entry which is preliminary data.</text>
</comment>
<sequence>MPDAAAGGGGPDQATAGGNGGSINELNQILDEWGQSRGAGQDPIPVLSRLCEIVERENELYLKMDIDPFDDRHPSRTNPNSALGSLLKTLFRNDDFMDTLVNTYISARDNKKLNE</sequence>
<evidence type="ECO:0000256" key="3">
    <source>
        <dbReference type="SAM" id="MobiDB-lite"/>
    </source>
</evidence>
<dbReference type="GO" id="GO:0005634">
    <property type="term" value="C:nucleus"/>
    <property type="evidence" value="ECO:0007669"/>
    <property type="project" value="UniProtKB-SubCell"/>
</dbReference>
<dbReference type="AlphaFoldDB" id="A0A1V9X2S1"/>
<dbReference type="GO" id="GO:0016567">
    <property type="term" value="P:protein ubiquitination"/>
    <property type="evidence" value="ECO:0007669"/>
    <property type="project" value="InterPro"/>
</dbReference>
<dbReference type="InterPro" id="IPR033270">
    <property type="entry name" value="VPRBP/DCAF1"/>
</dbReference>
<keyword evidence="2" id="KW-0539">Nucleus</keyword>
<organism evidence="4 5">
    <name type="scientific">Tropilaelaps mercedesae</name>
    <dbReference type="NCBI Taxonomy" id="418985"/>
    <lineage>
        <taxon>Eukaryota</taxon>
        <taxon>Metazoa</taxon>
        <taxon>Ecdysozoa</taxon>
        <taxon>Arthropoda</taxon>
        <taxon>Chelicerata</taxon>
        <taxon>Arachnida</taxon>
        <taxon>Acari</taxon>
        <taxon>Parasitiformes</taxon>
        <taxon>Mesostigmata</taxon>
        <taxon>Gamasina</taxon>
        <taxon>Dermanyssoidea</taxon>
        <taxon>Laelapidae</taxon>
        <taxon>Tropilaelaps</taxon>
    </lineage>
</organism>
<protein>
    <submittedName>
        <fullName evidence="4">Protein VPRBP-like</fullName>
    </submittedName>
</protein>
<dbReference type="EMBL" id="MNPL01027778">
    <property type="protein sequence ID" value="OQR67698.1"/>
    <property type="molecule type" value="Genomic_DNA"/>
</dbReference>
<feature type="non-terminal residue" evidence="4">
    <location>
        <position position="115"/>
    </location>
</feature>
<dbReference type="PANTHER" id="PTHR13129">
    <property type="entry name" value="VPRBP PROTEIN-RELATED"/>
    <property type="match status" value="1"/>
</dbReference>
<accession>A0A1V9X2S1</accession>